<dbReference type="PRINTS" id="PR00031">
    <property type="entry name" value="HTHREPRESSR"/>
</dbReference>
<dbReference type="OrthoDB" id="6159439at2759"/>
<keyword evidence="2 10" id="KW-0805">Transcription regulation</keyword>
<dbReference type="Pfam" id="PF00046">
    <property type="entry name" value="Homeodomain"/>
    <property type="match status" value="1"/>
</dbReference>
<evidence type="ECO:0000256" key="3">
    <source>
        <dbReference type="ARBA" id="ARBA00023125"/>
    </source>
</evidence>
<dbReference type="PROSITE" id="PS50071">
    <property type="entry name" value="HOMEOBOX_2"/>
    <property type="match status" value="1"/>
</dbReference>
<dbReference type="InterPro" id="IPR003106">
    <property type="entry name" value="Leu_zip_homeo"/>
</dbReference>
<dbReference type="InterPro" id="IPR001356">
    <property type="entry name" value="HD"/>
</dbReference>
<accession>A0A9Q1KMP2</accession>
<comment type="subcellular location">
    <subcellularLocation>
        <location evidence="1 8 9">Nucleus</location>
    </subcellularLocation>
</comment>
<feature type="DNA-binding region" description="Homeobox" evidence="8">
    <location>
        <begin position="38"/>
        <end position="97"/>
    </location>
</feature>
<keyword evidence="3 8" id="KW-0238">DNA-binding</keyword>
<comment type="function">
    <text evidence="10">Transcription factor.</text>
</comment>
<dbReference type="AlphaFoldDB" id="A0A9Q1KMP2"/>
<dbReference type="InterPro" id="IPR009057">
    <property type="entry name" value="Homeodomain-like_sf"/>
</dbReference>
<dbReference type="Proteomes" id="UP001153076">
    <property type="component" value="Unassembled WGS sequence"/>
</dbReference>
<comment type="similarity">
    <text evidence="7 10">Belongs to the HD-ZIP homeobox family. Class I subfamily.</text>
</comment>
<evidence type="ECO:0000256" key="2">
    <source>
        <dbReference type="ARBA" id="ARBA00023015"/>
    </source>
</evidence>
<feature type="domain" description="Homeobox" evidence="13">
    <location>
        <begin position="36"/>
        <end position="96"/>
    </location>
</feature>
<feature type="compositionally biased region" description="Basic and acidic residues" evidence="12">
    <location>
        <begin position="16"/>
        <end position="25"/>
    </location>
</feature>
<keyword evidence="5 10" id="KW-0804">Transcription</keyword>
<dbReference type="GO" id="GO:0045893">
    <property type="term" value="P:positive regulation of DNA-templated transcription"/>
    <property type="evidence" value="ECO:0007669"/>
    <property type="project" value="TreeGrafter"/>
</dbReference>
<dbReference type="InterPro" id="IPR017970">
    <property type="entry name" value="Homeobox_CS"/>
</dbReference>
<dbReference type="FunFam" id="1.10.10.60:FF:000159">
    <property type="entry name" value="Homeobox-leucine zipper protein HAT5"/>
    <property type="match status" value="1"/>
</dbReference>
<evidence type="ECO:0000256" key="12">
    <source>
        <dbReference type="SAM" id="MobiDB-lite"/>
    </source>
</evidence>
<dbReference type="GO" id="GO:0043565">
    <property type="term" value="F:sequence-specific DNA binding"/>
    <property type="evidence" value="ECO:0007669"/>
    <property type="project" value="InterPro"/>
</dbReference>
<dbReference type="PROSITE" id="PS00027">
    <property type="entry name" value="HOMEOBOX_1"/>
    <property type="match status" value="1"/>
</dbReference>
<evidence type="ECO:0000256" key="10">
    <source>
        <dbReference type="RuleBase" id="RU369038"/>
    </source>
</evidence>
<feature type="compositionally biased region" description="Polar residues" evidence="12">
    <location>
        <begin position="174"/>
        <end position="189"/>
    </location>
</feature>
<comment type="caution">
    <text evidence="14">The sequence shown here is derived from an EMBL/GenBank/DDBJ whole genome shotgun (WGS) entry which is preliminary data.</text>
</comment>
<evidence type="ECO:0000256" key="5">
    <source>
        <dbReference type="ARBA" id="ARBA00023163"/>
    </source>
</evidence>
<dbReference type="GO" id="GO:0005634">
    <property type="term" value="C:nucleus"/>
    <property type="evidence" value="ECO:0007669"/>
    <property type="project" value="UniProtKB-SubCell"/>
</dbReference>
<feature type="region of interest" description="Disordered" evidence="12">
    <location>
        <begin position="1"/>
        <end position="45"/>
    </location>
</feature>
<dbReference type="SMART" id="SM00389">
    <property type="entry name" value="HOX"/>
    <property type="match status" value="1"/>
</dbReference>
<evidence type="ECO:0000256" key="11">
    <source>
        <dbReference type="SAM" id="Coils"/>
    </source>
</evidence>
<evidence type="ECO:0000256" key="1">
    <source>
        <dbReference type="ARBA" id="ARBA00004123"/>
    </source>
</evidence>
<evidence type="ECO:0000256" key="4">
    <source>
        <dbReference type="ARBA" id="ARBA00023155"/>
    </source>
</evidence>
<dbReference type="PANTHER" id="PTHR24326">
    <property type="entry name" value="HOMEOBOX-LEUCINE ZIPPER PROTEIN"/>
    <property type="match status" value="1"/>
</dbReference>
<dbReference type="GO" id="GO:0042802">
    <property type="term" value="F:identical protein binding"/>
    <property type="evidence" value="ECO:0007669"/>
    <property type="project" value="UniProtKB-ARBA"/>
</dbReference>
<keyword evidence="11" id="KW-0175">Coiled coil</keyword>
<protein>
    <recommendedName>
        <fullName evidence="10">Homeobox-leucine zipper protein</fullName>
    </recommendedName>
    <alternativeName>
        <fullName evidence="10">HD-ZIP protein</fullName>
    </alternativeName>
    <alternativeName>
        <fullName evidence="10">Homeodomain transcription factor</fullName>
    </alternativeName>
</protein>
<keyword evidence="4 8" id="KW-0371">Homeobox</keyword>
<name>A0A9Q1KMP2_9CARY</name>
<evidence type="ECO:0000259" key="13">
    <source>
        <dbReference type="PROSITE" id="PS50071"/>
    </source>
</evidence>
<sequence>MVNFDQEGQQGLKRSPTVERHRGSDGEDEFEIGNPFNHPEKKRRLTPEQVRFLERSFEKENKLEPERKVQLAQELGLQPRQVAIWFQNRRARYKTKQLEKEYDSLKASYDQLKADYDSLIKEREGLQNEVKLLTKKLKLRETGQGELNPEPQQPFGKPKSETEKLPTMGVGLTPPTSTTKQTEDASSAKSDVLDSESPHCTEANQSSRPEDPVDSTHILDPELQSDFSQDDDQDPQLMSLLPSTPTYNNFLRVDQECYDPNVTACNFSLVDDQPFWSWLY</sequence>
<dbReference type="Pfam" id="PF02183">
    <property type="entry name" value="HALZ"/>
    <property type="match status" value="1"/>
</dbReference>
<evidence type="ECO:0000256" key="7">
    <source>
        <dbReference type="ARBA" id="ARBA00025748"/>
    </source>
</evidence>
<evidence type="ECO:0000313" key="14">
    <source>
        <dbReference type="EMBL" id="KAJ8445427.1"/>
    </source>
</evidence>
<evidence type="ECO:0000313" key="15">
    <source>
        <dbReference type="Proteomes" id="UP001153076"/>
    </source>
</evidence>
<evidence type="ECO:0000256" key="6">
    <source>
        <dbReference type="ARBA" id="ARBA00023242"/>
    </source>
</evidence>
<keyword evidence="15" id="KW-1185">Reference proteome</keyword>
<dbReference type="SUPFAM" id="SSF46689">
    <property type="entry name" value="Homeodomain-like"/>
    <property type="match status" value="1"/>
</dbReference>
<feature type="region of interest" description="Disordered" evidence="12">
    <location>
        <begin position="141"/>
        <end position="218"/>
    </location>
</feature>
<dbReference type="GO" id="GO:0000981">
    <property type="term" value="F:DNA-binding transcription factor activity, RNA polymerase II-specific"/>
    <property type="evidence" value="ECO:0007669"/>
    <property type="project" value="UniProtKB-UniRule"/>
</dbReference>
<dbReference type="EMBL" id="JAKOGI010000077">
    <property type="protein sequence ID" value="KAJ8445427.1"/>
    <property type="molecule type" value="Genomic_DNA"/>
</dbReference>
<proteinExistence type="inferred from homology"/>
<dbReference type="CDD" id="cd00086">
    <property type="entry name" value="homeodomain"/>
    <property type="match status" value="1"/>
</dbReference>
<organism evidence="14 15">
    <name type="scientific">Carnegiea gigantea</name>
    <dbReference type="NCBI Taxonomy" id="171969"/>
    <lineage>
        <taxon>Eukaryota</taxon>
        <taxon>Viridiplantae</taxon>
        <taxon>Streptophyta</taxon>
        <taxon>Embryophyta</taxon>
        <taxon>Tracheophyta</taxon>
        <taxon>Spermatophyta</taxon>
        <taxon>Magnoliopsida</taxon>
        <taxon>eudicotyledons</taxon>
        <taxon>Gunneridae</taxon>
        <taxon>Pentapetalae</taxon>
        <taxon>Caryophyllales</taxon>
        <taxon>Cactineae</taxon>
        <taxon>Cactaceae</taxon>
        <taxon>Cactoideae</taxon>
        <taxon>Echinocereeae</taxon>
        <taxon>Carnegiea</taxon>
    </lineage>
</organism>
<feature type="coiled-coil region" evidence="11">
    <location>
        <begin position="88"/>
        <end position="136"/>
    </location>
</feature>
<dbReference type="Gene3D" id="1.10.10.60">
    <property type="entry name" value="Homeodomain-like"/>
    <property type="match status" value="1"/>
</dbReference>
<gene>
    <name evidence="14" type="ORF">Cgig2_031240</name>
</gene>
<dbReference type="Gene3D" id="1.20.5.400">
    <property type="match status" value="1"/>
</dbReference>
<reference evidence="14" key="1">
    <citation type="submission" date="2022-04" db="EMBL/GenBank/DDBJ databases">
        <title>Carnegiea gigantea Genome sequencing and assembly v2.</title>
        <authorList>
            <person name="Copetti D."/>
            <person name="Sanderson M.J."/>
            <person name="Burquez A."/>
            <person name="Wojciechowski M.F."/>
        </authorList>
    </citation>
    <scope>NUCLEOTIDE SEQUENCE</scope>
    <source>
        <strain evidence="14">SGP5-SGP5p</strain>
        <tissue evidence="14">Aerial part</tissue>
    </source>
</reference>
<dbReference type="InterPro" id="IPR045224">
    <property type="entry name" value="HDZip_class_I_plant"/>
</dbReference>
<dbReference type="PANTHER" id="PTHR24326:SF606">
    <property type="entry name" value="HOMEOBOX-LEUCINE ZIPPER PROTEIN ATHB-54"/>
    <property type="match status" value="1"/>
</dbReference>
<evidence type="ECO:0000256" key="8">
    <source>
        <dbReference type="PROSITE-ProRule" id="PRU00108"/>
    </source>
</evidence>
<keyword evidence="6 8" id="KW-0539">Nucleus</keyword>
<evidence type="ECO:0000256" key="9">
    <source>
        <dbReference type="RuleBase" id="RU000682"/>
    </source>
</evidence>
<dbReference type="InterPro" id="IPR000047">
    <property type="entry name" value="HTH_motif"/>
</dbReference>